<organism evidence="2 4">
    <name type="scientific">Adineta ricciae</name>
    <name type="common">Rotifer</name>
    <dbReference type="NCBI Taxonomy" id="249248"/>
    <lineage>
        <taxon>Eukaryota</taxon>
        <taxon>Metazoa</taxon>
        <taxon>Spiralia</taxon>
        <taxon>Gnathifera</taxon>
        <taxon>Rotifera</taxon>
        <taxon>Eurotatoria</taxon>
        <taxon>Bdelloidea</taxon>
        <taxon>Adinetida</taxon>
        <taxon>Adinetidae</taxon>
        <taxon>Adineta</taxon>
    </lineage>
</organism>
<dbReference type="Proteomes" id="UP000663828">
    <property type="component" value="Unassembled WGS sequence"/>
</dbReference>
<keyword evidence="1" id="KW-0802">TPR repeat</keyword>
<gene>
    <name evidence="3" type="ORF">EDS130_LOCUS35585</name>
    <name evidence="2" type="ORF">XAT740_LOCUS31472</name>
</gene>
<dbReference type="Gene3D" id="1.25.40.10">
    <property type="entry name" value="Tetratricopeptide repeat domain"/>
    <property type="match status" value="1"/>
</dbReference>
<dbReference type="EMBL" id="CAJNOJ010000315">
    <property type="protein sequence ID" value="CAF1393186.1"/>
    <property type="molecule type" value="Genomic_DNA"/>
</dbReference>
<dbReference type="SMART" id="SM00028">
    <property type="entry name" value="TPR"/>
    <property type="match status" value="1"/>
</dbReference>
<comment type="caution">
    <text evidence="2">The sequence shown here is derived from an EMBL/GenBank/DDBJ whole genome shotgun (WGS) entry which is preliminary data.</text>
</comment>
<reference evidence="2" key="1">
    <citation type="submission" date="2021-02" db="EMBL/GenBank/DDBJ databases">
        <authorList>
            <person name="Nowell W R."/>
        </authorList>
    </citation>
    <scope>NUCLEOTIDE SEQUENCE</scope>
</reference>
<name>A0A815H8Y7_ADIRI</name>
<feature type="repeat" description="TPR" evidence="1">
    <location>
        <begin position="40"/>
        <end position="73"/>
    </location>
</feature>
<dbReference type="PROSITE" id="PS50293">
    <property type="entry name" value="TPR_REGION"/>
    <property type="match status" value="1"/>
</dbReference>
<accession>A0A815H8Y7</accession>
<evidence type="ECO:0000256" key="1">
    <source>
        <dbReference type="PROSITE-ProRule" id="PRU00339"/>
    </source>
</evidence>
<dbReference type="InterPro" id="IPR019734">
    <property type="entry name" value="TPR_rpt"/>
</dbReference>
<sequence>MESTPKQSIFFIKVTVLPDVSDHDRAILFSNVATSRLALWKAYYRVGKIYAALDDHEKAINSFERAFALDPTKQELYSCINTNRR</sequence>
<dbReference type="InterPro" id="IPR011990">
    <property type="entry name" value="TPR-like_helical_dom_sf"/>
</dbReference>
<dbReference type="OrthoDB" id="9450131at2759"/>
<dbReference type="EMBL" id="CAJNOR010002870">
    <property type="protein sequence ID" value="CAF1350823.1"/>
    <property type="molecule type" value="Genomic_DNA"/>
</dbReference>
<dbReference type="SUPFAM" id="SSF48452">
    <property type="entry name" value="TPR-like"/>
    <property type="match status" value="1"/>
</dbReference>
<keyword evidence="4" id="KW-1185">Reference proteome</keyword>
<evidence type="ECO:0000313" key="2">
    <source>
        <dbReference type="EMBL" id="CAF1350823.1"/>
    </source>
</evidence>
<proteinExistence type="predicted"/>
<dbReference type="PROSITE" id="PS50005">
    <property type="entry name" value="TPR"/>
    <property type="match status" value="1"/>
</dbReference>
<dbReference type="AlphaFoldDB" id="A0A815H8Y7"/>
<protein>
    <recommendedName>
        <fullName evidence="5">Tetratricopeptide repeat protein</fullName>
    </recommendedName>
</protein>
<dbReference type="Pfam" id="PF00515">
    <property type="entry name" value="TPR_1"/>
    <property type="match status" value="1"/>
</dbReference>
<evidence type="ECO:0000313" key="3">
    <source>
        <dbReference type="EMBL" id="CAF1393186.1"/>
    </source>
</evidence>
<evidence type="ECO:0008006" key="5">
    <source>
        <dbReference type="Google" id="ProtNLM"/>
    </source>
</evidence>
<dbReference type="Proteomes" id="UP000663852">
    <property type="component" value="Unassembled WGS sequence"/>
</dbReference>
<evidence type="ECO:0000313" key="4">
    <source>
        <dbReference type="Proteomes" id="UP000663828"/>
    </source>
</evidence>